<protein>
    <recommendedName>
        <fullName evidence="5">Glutaredoxin domain-containing protein</fullName>
    </recommendedName>
</protein>
<dbReference type="PANTHER" id="PTHR12232:SF0">
    <property type="entry name" value="THIOREDOXIN DOMAIN-CONTAINING PROTEIN"/>
    <property type="match status" value="1"/>
</dbReference>
<dbReference type="Pfam" id="PF04908">
    <property type="entry name" value="SH3BGR"/>
    <property type="match status" value="1"/>
</dbReference>
<evidence type="ECO:0008006" key="5">
    <source>
        <dbReference type="Google" id="ProtNLM"/>
    </source>
</evidence>
<organism evidence="3 4">
    <name type="scientific">Coemansia guatemalensis</name>
    <dbReference type="NCBI Taxonomy" id="2761395"/>
    <lineage>
        <taxon>Eukaryota</taxon>
        <taxon>Fungi</taxon>
        <taxon>Fungi incertae sedis</taxon>
        <taxon>Zoopagomycota</taxon>
        <taxon>Kickxellomycotina</taxon>
        <taxon>Kickxellomycetes</taxon>
        <taxon>Kickxellales</taxon>
        <taxon>Kickxellaceae</taxon>
        <taxon>Coemansia</taxon>
    </lineage>
</organism>
<dbReference type="InterPro" id="IPR036249">
    <property type="entry name" value="Thioredoxin-like_sf"/>
</dbReference>
<feature type="region of interest" description="Disordered" evidence="2">
    <location>
        <begin position="54"/>
        <end position="201"/>
    </location>
</feature>
<dbReference type="OrthoDB" id="9932926at2759"/>
<dbReference type="InterPro" id="IPR006993">
    <property type="entry name" value="Glut_rich_SH3-bd"/>
</dbReference>
<evidence type="ECO:0000256" key="1">
    <source>
        <dbReference type="ARBA" id="ARBA00007764"/>
    </source>
</evidence>
<evidence type="ECO:0000313" key="3">
    <source>
        <dbReference type="EMBL" id="KAJ2802211.1"/>
    </source>
</evidence>
<dbReference type="GO" id="GO:0005737">
    <property type="term" value="C:cytoplasm"/>
    <property type="evidence" value="ECO:0007669"/>
    <property type="project" value="TreeGrafter"/>
</dbReference>
<comment type="similarity">
    <text evidence="1">Belongs to the SH3BGR family.</text>
</comment>
<dbReference type="PANTHER" id="PTHR12232">
    <property type="entry name" value="SH3 DOMAIN-BINDING GLUTAMIC ACID-RICH-LIKE PROTEIN"/>
    <property type="match status" value="1"/>
</dbReference>
<evidence type="ECO:0000256" key="2">
    <source>
        <dbReference type="SAM" id="MobiDB-lite"/>
    </source>
</evidence>
<sequence>MSSQEQSLPADSKQTDEAVELASAEKEKPIAVTAEYVAAVAASEDANILYSSTSAANTSSELQPSSAAKAAEDNGTTVEASGSAKAVPEIATAVDTHSLDKDASKGESVSAEKSSVDDTTVKATAVKGAATEEEPSIDDAGSPNQRSGAVPTADDATATSNVPNANTEKSAPNTRPSTSRSAAAGSNTDSISVNVEGDDNPANVVQIERPRVQVYGSTVSGNRTYKRQAKDLFMMLEANEIDFEFICIAADEKAKNYMRRKSRNNMTIPQIYVDAEFKGFYDDAFKANEIDELYEWLGLDEEPLEY</sequence>
<dbReference type="SUPFAM" id="SSF52833">
    <property type="entry name" value="Thioredoxin-like"/>
    <property type="match status" value="1"/>
</dbReference>
<evidence type="ECO:0000313" key="4">
    <source>
        <dbReference type="Proteomes" id="UP001140094"/>
    </source>
</evidence>
<dbReference type="Proteomes" id="UP001140094">
    <property type="component" value="Unassembled WGS sequence"/>
</dbReference>
<proteinExistence type="inferred from homology"/>
<dbReference type="AlphaFoldDB" id="A0A9W8LT39"/>
<feature type="compositionally biased region" description="Polar residues" evidence="2">
    <location>
        <begin position="54"/>
        <end position="66"/>
    </location>
</feature>
<gene>
    <name evidence="3" type="ORF">H4R20_003371</name>
</gene>
<accession>A0A9W8LT39</accession>
<keyword evidence="4" id="KW-1185">Reference proteome</keyword>
<dbReference type="PROSITE" id="PS51354">
    <property type="entry name" value="GLUTAREDOXIN_2"/>
    <property type="match status" value="1"/>
</dbReference>
<comment type="caution">
    <text evidence="3">The sequence shown here is derived from an EMBL/GenBank/DDBJ whole genome shotgun (WGS) entry which is preliminary data.</text>
</comment>
<feature type="region of interest" description="Disordered" evidence="2">
    <location>
        <begin position="1"/>
        <end position="27"/>
    </location>
</feature>
<dbReference type="InterPro" id="IPR051033">
    <property type="entry name" value="SH3BGR"/>
</dbReference>
<dbReference type="Gene3D" id="3.40.30.10">
    <property type="entry name" value="Glutaredoxin"/>
    <property type="match status" value="1"/>
</dbReference>
<feature type="compositionally biased region" description="Polar residues" evidence="2">
    <location>
        <begin position="157"/>
        <end position="193"/>
    </location>
</feature>
<dbReference type="EMBL" id="JANBUO010000693">
    <property type="protein sequence ID" value="KAJ2802211.1"/>
    <property type="molecule type" value="Genomic_DNA"/>
</dbReference>
<name>A0A9W8LT39_9FUNG</name>
<reference evidence="3" key="1">
    <citation type="submission" date="2022-07" db="EMBL/GenBank/DDBJ databases">
        <title>Phylogenomic reconstructions and comparative analyses of Kickxellomycotina fungi.</title>
        <authorList>
            <person name="Reynolds N.K."/>
            <person name="Stajich J.E."/>
            <person name="Barry K."/>
            <person name="Grigoriev I.V."/>
            <person name="Crous P."/>
            <person name="Smith M.E."/>
        </authorList>
    </citation>
    <scope>NUCLEOTIDE SEQUENCE</scope>
    <source>
        <strain evidence="3">NRRL 1565</strain>
    </source>
</reference>